<dbReference type="PANTHER" id="PTHR10443">
    <property type="entry name" value="MICROSOMAL DIPEPTIDASE"/>
    <property type="match status" value="1"/>
</dbReference>
<protein>
    <submittedName>
        <fullName evidence="1">Membrane dipeptidase</fullName>
    </submittedName>
</protein>
<evidence type="ECO:0000313" key="2">
    <source>
        <dbReference type="Proteomes" id="UP000599312"/>
    </source>
</evidence>
<dbReference type="Proteomes" id="UP000599312">
    <property type="component" value="Unassembled WGS sequence"/>
</dbReference>
<name>A0A931FUJ5_9HYPH</name>
<comment type="caution">
    <text evidence="1">The sequence shown here is derived from an EMBL/GenBank/DDBJ whole genome shotgun (WGS) entry which is preliminary data.</text>
</comment>
<proteinExistence type="predicted"/>
<dbReference type="SUPFAM" id="SSF51556">
    <property type="entry name" value="Metallo-dependent hydrolases"/>
    <property type="match status" value="1"/>
</dbReference>
<dbReference type="GO" id="GO:0006508">
    <property type="term" value="P:proteolysis"/>
    <property type="evidence" value="ECO:0007669"/>
    <property type="project" value="InterPro"/>
</dbReference>
<dbReference type="InterPro" id="IPR032466">
    <property type="entry name" value="Metal_Hydrolase"/>
</dbReference>
<accession>A0A931FUJ5</accession>
<evidence type="ECO:0000313" key="1">
    <source>
        <dbReference type="EMBL" id="MBF9235671.1"/>
    </source>
</evidence>
<dbReference type="Gene3D" id="3.20.20.140">
    <property type="entry name" value="Metal-dependent hydrolases"/>
    <property type="match status" value="1"/>
</dbReference>
<dbReference type="RefSeq" id="WP_196273664.1">
    <property type="nucleotide sequence ID" value="NZ_JADQDO010000019.1"/>
</dbReference>
<dbReference type="Pfam" id="PF01244">
    <property type="entry name" value="Peptidase_M19"/>
    <property type="match status" value="1"/>
</dbReference>
<sequence length="340" mass="37359">MSSLAKNSPFSDEKVVIDLLGGSLASLGAPAGRPALYAERQHAAGLNVIHVSVGTFATGIEPVLTEIFEYQCLFRDMAERIMAVRTVGDIAEAKRSGRVGVILGCQGLDFIGRNPRLLTIMSHLGLRIASLTYNERNNLGSGCMETEDRGLTLTGRKVVRELRSNRIALDLSHVGYRTSMDAIELYDGPVIFTHSNADTVTPSPRNLKDDQIRAAAQTGGLIGISPYSAFCRKEPHRRPTVDDFMDHIDYIVNLVGINHVAIGTDLFQHTKVQWENSTKRFYPEMVGDAIWETAYCEGFDNVSAFPAIPSVLARRGYDETEISKIMGGNILRALGDAWRS</sequence>
<dbReference type="GO" id="GO:0070573">
    <property type="term" value="F:metallodipeptidase activity"/>
    <property type="evidence" value="ECO:0007669"/>
    <property type="project" value="InterPro"/>
</dbReference>
<dbReference type="EMBL" id="JADQDO010000019">
    <property type="protein sequence ID" value="MBF9235671.1"/>
    <property type="molecule type" value="Genomic_DNA"/>
</dbReference>
<keyword evidence="2" id="KW-1185">Reference proteome</keyword>
<dbReference type="PANTHER" id="PTHR10443:SF12">
    <property type="entry name" value="DIPEPTIDASE"/>
    <property type="match status" value="1"/>
</dbReference>
<reference evidence="1" key="1">
    <citation type="submission" date="2020-11" db="EMBL/GenBank/DDBJ databases">
        <authorList>
            <person name="Kim M.K."/>
        </authorList>
    </citation>
    <scope>NUCLEOTIDE SEQUENCE</scope>
    <source>
        <strain evidence="1">BT350</strain>
    </source>
</reference>
<gene>
    <name evidence="1" type="ORF">I2H38_20115</name>
</gene>
<dbReference type="AlphaFoldDB" id="A0A931FUJ5"/>
<dbReference type="PROSITE" id="PS51365">
    <property type="entry name" value="RENAL_DIPEPTIDASE_2"/>
    <property type="match status" value="1"/>
</dbReference>
<organism evidence="1 2">
    <name type="scientific">Microvirga alba</name>
    <dbReference type="NCBI Taxonomy" id="2791025"/>
    <lineage>
        <taxon>Bacteria</taxon>
        <taxon>Pseudomonadati</taxon>
        <taxon>Pseudomonadota</taxon>
        <taxon>Alphaproteobacteria</taxon>
        <taxon>Hyphomicrobiales</taxon>
        <taxon>Methylobacteriaceae</taxon>
        <taxon>Microvirga</taxon>
    </lineage>
</organism>
<dbReference type="InterPro" id="IPR008257">
    <property type="entry name" value="Pept_M19"/>
</dbReference>